<keyword evidence="5 8" id="KW-0812">Transmembrane</keyword>
<evidence type="ECO:0000313" key="11">
    <source>
        <dbReference type="Proteomes" id="UP001190700"/>
    </source>
</evidence>
<proteinExistence type="inferred from homology"/>
<dbReference type="Pfam" id="PF01697">
    <property type="entry name" value="Glyco_transf_92"/>
    <property type="match status" value="1"/>
</dbReference>
<dbReference type="GO" id="GO:0005737">
    <property type="term" value="C:cytoplasm"/>
    <property type="evidence" value="ECO:0007669"/>
    <property type="project" value="TreeGrafter"/>
</dbReference>
<dbReference type="GO" id="GO:0016757">
    <property type="term" value="F:glycosyltransferase activity"/>
    <property type="evidence" value="ECO:0007669"/>
    <property type="project" value="UniProtKB-UniRule"/>
</dbReference>
<comment type="similarity">
    <text evidence="2 8">Belongs to the glycosyltransferase 92 family.</text>
</comment>
<keyword evidence="11" id="KW-1185">Reference proteome</keyword>
<evidence type="ECO:0000256" key="1">
    <source>
        <dbReference type="ARBA" id="ARBA00004167"/>
    </source>
</evidence>
<evidence type="ECO:0000256" key="5">
    <source>
        <dbReference type="ARBA" id="ARBA00022692"/>
    </source>
</evidence>
<evidence type="ECO:0000256" key="2">
    <source>
        <dbReference type="ARBA" id="ARBA00007647"/>
    </source>
</evidence>
<evidence type="ECO:0000256" key="8">
    <source>
        <dbReference type="RuleBase" id="RU366017"/>
    </source>
</evidence>
<dbReference type="EC" id="2.4.1.-" evidence="8"/>
<dbReference type="PANTHER" id="PTHR21461:SF69">
    <property type="entry name" value="GLYCOSYLTRANSFERASE FAMILY 92 PROTEIN"/>
    <property type="match status" value="1"/>
</dbReference>
<feature type="region of interest" description="Disordered" evidence="9">
    <location>
        <begin position="486"/>
        <end position="512"/>
    </location>
</feature>
<evidence type="ECO:0000256" key="4">
    <source>
        <dbReference type="ARBA" id="ARBA00022679"/>
    </source>
</evidence>
<sequence>MKIKKTSRADWRNTKRILNTTYVSKRQSKLIGLSSGDCSANGSSAAPLRYIVIAVSLTALYFILSPVYYFLQGVLTPMQYEEVRRPSATMPIPLTKLRKTLLDKADNPPSYNITYDKQYMFDAFVTDGGTRIAFLSPALKNVVGSGRPTKGAWECNWGRGFVTEGHSKDDPSEQDKSQLLQVWCDIPTAAQRVLKSSNYLNVILKRSAGGEVARYAITMTAPRLDPKPTALAFCTHLSLQKLTAQIDPSMIRAMLTEWIEYHSMLGVGHFYVYVDARPELDDASGAFKLLQQYGQDGLVTLVDWTVRYMLPSRSSSDVGRHWSEVLMANDCKLRFGEDAEWMAIGTPKDYLVPSLRHERVDQFLAEVGPGSKACAFGLATLAHFLPPSVDNAHVLVKSEEGTQANLILSRFPWVSKNFVPFAKGDGPVIVRPRHVAFIQRQGAACLDSVQQVVLLEPNCVPGSASTALRHCGLHAEDFRAITGAAARGGVPRRGSSRRRPQARRLEAASPGA</sequence>
<evidence type="ECO:0000256" key="3">
    <source>
        <dbReference type="ARBA" id="ARBA00022676"/>
    </source>
</evidence>
<reference evidence="10 11" key="1">
    <citation type="journal article" date="2015" name="Genome Biol. Evol.">
        <title>Comparative Genomics of a Bacterivorous Green Alga Reveals Evolutionary Causalities and Consequences of Phago-Mixotrophic Mode of Nutrition.</title>
        <authorList>
            <person name="Burns J.A."/>
            <person name="Paasch A."/>
            <person name="Narechania A."/>
            <person name="Kim E."/>
        </authorList>
    </citation>
    <scope>NUCLEOTIDE SEQUENCE [LARGE SCALE GENOMIC DNA]</scope>
    <source>
        <strain evidence="10 11">PLY_AMNH</strain>
    </source>
</reference>
<feature type="non-terminal residue" evidence="10">
    <location>
        <position position="512"/>
    </location>
</feature>
<gene>
    <name evidence="10" type="ORF">CYMTET_53204</name>
</gene>
<comment type="caution">
    <text evidence="10">The sequence shown here is derived from an EMBL/GenBank/DDBJ whole genome shotgun (WGS) entry which is preliminary data.</text>
</comment>
<keyword evidence="4 8" id="KW-0808">Transferase</keyword>
<protein>
    <recommendedName>
        <fullName evidence="8">Glycosyltransferase family 92 protein</fullName>
        <ecNumber evidence="8">2.4.1.-</ecNumber>
    </recommendedName>
</protein>
<comment type="subcellular location">
    <subcellularLocation>
        <location evidence="1">Membrane</location>
        <topology evidence="1">Single-pass membrane protein</topology>
    </subcellularLocation>
</comment>
<accession>A0AAE0BJ89</accession>
<keyword evidence="7 8" id="KW-0472">Membrane</keyword>
<feature type="transmembrane region" description="Helical" evidence="8">
    <location>
        <begin position="50"/>
        <end position="71"/>
    </location>
</feature>
<name>A0AAE0BJ89_9CHLO</name>
<evidence type="ECO:0000256" key="9">
    <source>
        <dbReference type="SAM" id="MobiDB-lite"/>
    </source>
</evidence>
<dbReference type="InterPro" id="IPR008166">
    <property type="entry name" value="Glyco_transf_92"/>
</dbReference>
<evidence type="ECO:0000256" key="7">
    <source>
        <dbReference type="ARBA" id="ARBA00023136"/>
    </source>
</evidence>
<dbReference type="Proteomes" id="UP001190700">
    <property type="component" value="Unassembled WGS sequence"/>
</dbReference>
<dbReference type="AlphaFoldDB" id="A0AAE0BJ89"/>
<dbReference type="EMBL" id="LGRX02034919">
    <property type="protein sequence ID" value="KAK3236667.1"/>
    <property type="molecule type" value="Genomic_DNA"/>
</dbReference>
<keyword evidence="6 8" id="KW-1133">Transmembrane helix</keyword>
<evidence type="ECO:0000256" key="6">
    <source>
        <dbReference type="ARBA" id="ARBA00022989"/>
    </source>
</evidence>
<keyword evidence="3 8" id="KW-0328">Glycosyltransferase</keyword>
<dbReference type="PANTHER" id="PTHR21461">
    <property type="entry name" value="GLYCOSYLTRANSFERASE FAMILY 92 PROTEIN"/>
    <property type="match status" value="1"/>
</dbReference>
<dbReference type="GO" id="GO:0016020">
    <property type="term" value="C:membrane"/>
    <property type="evidence" value="ECO:0007669"/>
    <property type="project" value="UniProtKB-SubCell"/>
</dbReference>
<evidence type="ECO:0000313" key="10">
    <source>
        <dbReference type="EMBL" id="KAK3236667.1"/>
    </source>
</evidence>
<organism evidence="10 11">
    <name type="scientific">Cymbomonas tetramitiformis</name>
    <dbReference type="NCBI Taxonomy" id="36881"/>
    <lineage>
        <taxon>Eukaryota</taxon>
        <taxon>Viridiplantae</taxon>
        <taxon>Chlorophyta</taxon>
        <taxon>Pyramimonadophyceae</taxon>
        <taxon>Pyramimonadales</taxon>
        <taxon>Pyramimonadaceae</taxon>
        <taxon>Cymbomonas</taxon>
    </lineage>
</organism>